<proteinExistence type="predicted"/>
<dbReference type="RefSeq" id="WP_307233413.1">
    <property type="nucleotide sequence ID" value="NZ_JAUSTT010000048.1"/>
</dbReference>
<comment type="caution">
    <text evidence="1">The sequence shown here is derived from an EMBL/GenBank/DDBJ whole genome shotgun (WGS) entry which is preliminary data.</text>
</comment>
<name>A0ABT9X0A4_9BACI</name>
<keyword evidence="2" id="KW-1185">Reference proteome</keyword>
<reference evidence="1 2" key="1">
    <citation type="submission" date="2023-07" db="EMBL/GenBank/DDBJ databases">
        <title>Genomic Encyclopedia of Type Strains, Phase IV (KMG-IV): sequencing the most valuable type-strain genomes for metagenomic binning, comparative biology and taxonomic classification.</title>
        <authorList>
            <person name="Goeker M."/>
        </authorList>
    </citation>
    <scope>NUCLEOTIDE SEQUENCE [LARGE SCALE GENOMIC DNA]</scope>
    <source>
        <strain evidence="1 2">DSM 23837</strain>
    </source>
</reference>
<organism evidence="1 2">
    <name type="scientific">Bacillus chungangensis</name>
    <dbReference type="NCBI Taxonomy" id="587633"/>
    <lineage>
        <taxon>Bacteria</taxon>
        <taxon>Bacillati</taxon>
        <taxon>Bacillota</taxon>
        <taxon>Bacilli</taxon>
        <taxon>Bacillales</taxon>
        <taxon>Bacillaceae</taxon>
        <taxon>Bacillus</taxon>
    </lineage>
</organism>
<evidence type="ECO:0000313" key="1">
    <source>
        <dbReference type="EMBL" id="MDQ0178517.1"/>
    </source>
</evidence>
<dbReference type="Proteomes" id="UP001223586">
    <property type="component" value="Unassembled WGS sequence"/>
</dbReference>
<dbReference type="InterPro" id="IPR038449">
    <property type="entry name" value="SirA_sf"/>
</dbReference>
<dbReference type="Gene3D" id="3.30.310.250">
    <property type="entry name" value="Sporulation inhibitor of replication protein SirA"/>
    <property type="match status" value="1"/>
</dbReference>
<dbReference type="EMBL" id="JAUSTT010000048">
    <property type="protein sequence ID" value="MDQ0178517.1"/>
    <property type="molecule type" value="Genomic_DNA"/>
</dbReference>
<evidence type="ECO:0000313" key="2">
    <source>
        <dbReference type="Proteomes" id="UP001223586"/>
    </source>
</evidence>
<sequence length="170" mass="19977">MTASISFFGYNKMKAIVSGSDESIMRSYQIYLIEDEFADYFYGKEKMFYHLFSEYEYAPDGLRDIIRKQVLYVTKPLPSLYIHQILFQNLRKNKDFHCKGNTYFLESASCSNGVKLTLKGEYLELIAWGNFDAESIFFKALRHVEGKLLAVDLEHGRYGWLKPKKIRNYV</sequence>
<dbReference type="Pfam" id="PF10747">
    <property type="entry name" value="SirA"/>
    <property type="match status" value="1"/>
</dbReference>
<protein>
    <recommendedName>
        <fullName evidence="3">Sporulation inhibitor of replication protein SirA</fullName>
    </recommendedName>
</protein>
<gene>
    <name evidence="1" type="ORF">J2S08_004424</name>
</gene>
<accession>A0ABT9X0A4</accession>
<dbReference type="InterPro" id="IPR019683">
    <property type="entry name" value="SirA"/>
</dbReference>
<evidence type="ECO:0008006" key="3">
    <source>
        <dbReference type="Google" id="ProtNLM"/>
    </source>
</evidence>